<dbReference type="EMBL" id="BJXN01000027">
    <property type="protein sequence ID" value="GEM90897.1"/>
    <property type="molecule type" value="Genomic_DNA"/>
</dbReference>
<dbReference type="InterPro" id="IPR027463">
    <property type="entry name" value="AcrB_DN_DC_subdom"/>
</dbReference>
<dbReference type="Pfam" id="PF00873">
    <property type="entry name" value="ACR_tran"/>
    <property type="match status" value="2"/>
</dbReference>
<feature type="domain" description="SSD" evidence="2">
    <location>
        <begin position="357"/>
        <end position="486"/>
    </location>
</feature>
<organism evidence="3 4">
    <name type="scientific">Oceanithermus desulfurans NBRC 100063</name>
    <dbReference type="NCBI Taxonomy" id="1227550"/>
    <lineage>
        <taxon>Bacteria</taxon>
        <taxon>Thermotogati</taxon>
        <taxon>Deinococcota</taxon>
        <taxon>Deinococci</taxon>
        <taxon>Thermales</taxon>
        <taxon>Thermaceae</taxon>
        <taxon>Oceanithermus</taxon>
    </lineage>
</organism>
<accession>A0A511RP89</accession>
<feature type="transmembrane region" description="Helical" evidence="1">
    <location>
        <begin position="510"/>
        <end position="532"/>
    </location>
</feature>
<feature type="transmembrane region" description="Helical" evidence="1">
    <location>
        <begin position="461"/>
        <end position="486"/>
    </location>
</feature>
<dbReference type="RefSeq" id="WP_147149065.1">
    <property type="nucleotide sequence ID" value="NZ_BJXN01000027.1"/>
</dbReference>
<keyword evidence="1" id="KW-1133">Transmembrane helix</keyword>
<feature type="transmembrane region" description="Helical" evidence="1">
    <location>
        <begin position="358"/>
        <end position="378"/>
    </location>
</feature>
<feature type="transmembrane region" description="Helical" evidence="1">
    <location>
        <begin position="987"/>
        <end position="1012"/>
    </location>
</feature>
<dbReference type="PRINTS" id="PR00702">
    <property type="entry name" value="ACRIFLAVINRP"/>
</dbReference>
<keyword evidence="1" id="KW-0812">Transmembrane</keyword>
<dbReference type="InterPro" id="IPR001036">
    <property type="entry name" value="Acrflvin-R"/>
</dbReference>
<dbReference type="InterPro" id="IPR000731">
    <property type="entry name" value="SSD"/>
</dbReference>
<dbReference type="GO" id="GO:0005886">
    <property type="term" value="C:plasma membrane"/>
    <property type="evidence" value="ECO:0007669"/>
    <property type="project" value="TreeGrafter"/>
</dbReference>
<dbReference type="PROSITE" id="PS50156">
    <property type="entry name" value="SSD"/>
    <property type="match status" value="1"/>
</dbReference>
<feature type="transmembrane region" description="Helical" evidence="1">
    <location>
        <begin position="931"/>
        <end position="949"/>
    </location>
</feature>
<gene>
    <name evidence="3" type="ORF">ODE01S_23310</name>
</gene>
<evidence type="ECO:0000259" key="2">
    <source>
        <dbReference type="PROSITE" id="PS50156"/>
    </source>
</evidence>
<dbReference type="SUPFAM" id="SSF82693">
    <property type="entry name" value="Multidrug efflux transporter AcrB pore domain, PN1, PN2, PC1 and PC2 subdomains"/>
    <property type="match status" value="3"/>
</dbReference>
<evidence type="ECO:0000256" key="1">
    <source>
        <dbReference type="SAM" id="Phobius"/>
    </source>
</evidence>
<dbReference type="Proteomes" id="UP000321827">
    <property type="component" value="Unassembled WGS sequence"/>
</dbReference>
<evidence type="ECO:0000313" key="4">
    <source>
        <dbReference type="Proteomes" id="UP000321827"/>
    </source>
</evidence>
<feature type="transmembrane region" description="Helical" evidence="1">
    <location>
        <begin position="1063"/>
        <end position="1087"/>
    </location>
</feature>
<feature type="transmembrane region" description="Helical" evidence="1">
    <location>
        <begin position="961"/>
        <end position="981"/>
    </location>
</feature>
<name>A0A511RP89_9DEIN</name>
<dbReference type="AlphaFoldDB" id="A0A511RP89"/>
<dbReference type="Gene3D" id="1.20.1640.10">
    <property type="entry name" value="Multidrug efflux transporter AcrB transmembrane domain"/>
    <property type="match status" value="2"/>
</dbReference>
<feature type="transmembrane region" description="Helical" evidence="1">
    <location>
        <begin position="538"/>
        <end position="556"/>
    </location>
</feature>
<dbReference type="Gene3D" id="3.30.2090.10">
    <property type="entry name" value="Multidrug efflux transporter AcrB TolC docking domain, DN and DC subdomains"/>
    <property type="match status" value="2"/>
</dbReference>
<protein>
    <submittedName>
        <fullName evidence="3">Multidrug transporter</fullName>
    </submittedName>
</protein>
<dbReference type="PANTHER" id="PTHR32063:SF0">
    <property type="entry name" value="SWARMING MOTILITY PROTEIN SWRC"/>
    <property type="match status" value="1"/>
</dbReference>
<feature type="transmembrane region" description="Helical" evidence="1">
    <location>
        <begin position="384"/>
        <end position="408"/>
    </location>
</feature>
<keyword evidence="1" id="KW-0472">Membrane</keyword>
<reference evidence="3 4" key="1">
    <citation type="submission" date="2019-07" db="EMBL/GenBank/DDBJ databases">
        <title>Whole genome shotgun sequence of Oceanithermus desulfurans NBRC 100063.</title>
        <authorList>
            <person name="Hosoyama A."/>
            <person name="Uohara A."/>
            <person name="Ohji S."/>
            <person name="Ichikawa N."/>
        </authorList>
    </citation>
    <scope>NUCLEOTIDE SEQUENCE [LARGE SCALE GENOMIC DNA]</scope>
    <source>
        <strain evidence="3 4">NBRC 100063</strain>
    </source>
</reference>
<dbReference type="PANTHER" id="PTHR32063">
    <property type="match status" value="1"/>
</dbReference>
<sequence length="1101" mass="118041">MRENPLVRFFVERPVLTTAFFLAVTLFGLLTAFRLGVDMLPKIEVPVVTVTTIYPGSSPREIADQVSKPVEDALSTLSGVDRIASISLEGASQVIVQFDYGVDVNVAAVDVSERVSAIRGELPADAEPPVVAKFDPAADPILFVALTAPGESLGRLGAYAEDRLKPELQRIRGVADVQVVGGPDEEVAVLLQPSRLAVLGLSPLQVVQALAADTVNLPAGALDVRGEHRVVSLRSRPATPHDVAERTVDARRGLKVRDVAKVRLQEGRAETFSRLNGDPVVLMAVRKASGSNVVEVARRVHETVAALQLPEGYRLRTVFDVTRFTRATVNDTFVESLMTALIVSVIILVFLGRTNSALSVILAIPVTLAGSIVVYGVLGFTFNVISLLALIVAVGLVVDDAIVVAENIDRWLEQAYGRMEAVLRGASEVSTAVLATTLSLLAVFVPISFLPGIVGQLFREFGIGLSTAIAISYLEAMFFLTVRLAYFPDPKPPGWRDLGRLLRSFHLDLGAWRAALGRWAFWAAALALAYGGHRLSGAALPAVLAGAGFALGYPLLRYAARMLGGALGALMRAAHEAVDLPFARLQDGYARLVQRLLQHSGLVLLGALVLMASVAWVLPRLPFNFTPKADSGFIEITLTLPKGTDLDTTNALVQRLEGYLLTRPEVDALVTTVGASQNAGTGSAPERASLSLQLVPKDERMDQYALAEVLRRDLQARVAAHPEAKVRVQPITGGPPSAADIEFVLTAPSEARLEELNREALRLIRSLPFVRDAKSSLSERTQEYSFRLDAAKLTGTGLSALEVGRTLRAYLTGLEAGRLSDGGRDTPVVVRADPAALASVQQLLALPIAAPALGSTVPLAGLGRFERRDQAASIGRTNQAYSAGYQVNLVDPEAGALQAEQRLKRALAEAGLLGGGVGYLATGTTTFTGDLAATAPLAFLLALVLNYLVIASQFNSFRYPVYLLLPVPLALVGAFWLSYFMGTGLDVISILGTVMMVGLVTKNAILLLDFAVERARTMPLDRALVEAARLRLRPILMTSLTILVVSLPLLLGLGEGSEFRIPLGVIILGGIFSSTLLTLFVIPVAFYRYERRRYAEMQAEQ</sequence>
<dbReference type="GO" id="GO:0042910">
    <property type="term" value="F:xenobiotic transmembrane transporter activity"/>
    <property type="evidence" value="ECO:0007669"/>
    <property type="project" value="TreeGrafter"/>
</dbReference>
<feature type="transmembrane region" description="Helical" evidence="1">
    <location>
        <begin position="429"/>
        <end position="449"/>
    </location>
</feature>
<dbReference type="Gene3D" id="3.30.70.1320">
    <property type="entry name" value="Multidrug efflux transporter AcrB pore domain like"/>
    <property type="match status" value="1"/>
</dbReference>
<dbReference type="OrthoDB" id="8270at2"/>
<comment type="caution">
    <text evidence="3">The sequence shown here is derived from an EMBL/GenBank/DDBJ whole genome shotgun (WGS) entry which is preliminary data.</text>
</comment>
<evidence type="ECO:0000313" key="3">
    <source>
        <dbReference type="EMBL" id="GEM90897.1"/>
    </source>
</evidence>
<dbReference type="SUPFAM" id="SSF82866">
    <property type="entry name" value="Multidrug efflux transporter AcrB transmembrane domain"/>
    <property type="match status" value="2"/>
</dbReference>
<dbReference type="Gene3D" id="3.30.70.1440">
    <property type="entry name" value="Multidrug efflux transporter AcrB pore domain"/>
    <property type="match status" value="1"/>
</dbReference>
<dbReference type="SUPFAM" id="SSF82714">
    <property type="entry name" value="Multidrug efflux transporter AcrB TolC docking domain, DN and DC subdomains"/>
    <property type="match status" value="2"/>
</dbReference>
<feature type="transmembrane region" description="Helical" evidence="1">
    <location>
        <begin position="333"/>
        <end position="351"/>
    </location>
</feature>
<feature type="transmembrane region" description="Helical" evidence="1">
    <location>
        <begin position="1032"/>
        <end position="1051"/>
    </location>
</feature>
<dbReference type="Gene3D" id="3.30.70.1430">
    <property type="entry name" value="Multidrug efflux transporter AcrB pore domain"/>
    <property type="match status" value="2"/>
</dbReference>
<feature type="transmembrane region" description="Helical" evidence="1">
    <location>
        <begin position="601"/>
        <end position="618"/>
    </location>
</feature>
<proteinExistence type="predicted"/>